<feature type="compositionally biased region" description="Basic residues" evidence="1">
    <location>
        <begin position="275"/>
        <end position="284"/>
    </location>
</feature>
<gene>
    <name evidence="2" type="ORF">IFM89_037575</name>
</gene>
<evidence type="ECO:0000313" key="3">
    <source>
        <dbReference type="Proteomes" id="UP000631114"/>
    </source>
</evidence>
<dbReference type="PANTHER" id="PTHR46635">
    <property type="entry name" value="GLYCOSYL TRANSFERASE FAMILY 1 PROTEIN"/>
    <property type="match status" value="1"/>
</dbReference>
<feature type="compositionally biased region" description="Polar residues" evidence="1">
    <location>
        <begin position="299"/>
        <end position="308"/>
    </location>
</feature>
<comment type="caution">
    <text evidence="2">The sequence shown here is derived from an EMBL/GenBank/DDBJ whole genome shotgun (WGS) entry which is preliminary data.</text>
</comment>
<evidence type="ECO:0000313" key="2">
    <source>
        <dbReference type="EMBL" id="KAF9603729.1"/>
    </source>
</evidence>
<sequence length="308" mass="36589">MRICSRIKEKLAEMNTKKLIENYVFALQASLSKTAEIALLDAIQKRKHGDTLYFWVPMDKDPRSPSQKDFWSFCDSINAGNCRFAVSDALQRMYGIEHDLNSLPPMPVDGNTWSVMHSWALPTRSFLEFVMFSRMFVDALDAQMYDEHHQSGHCYLSLYKDRNCYSRVLELLVNVWAYHSARRMVYVNPENGVMQEQHRVKNRRGQMWIKWFSYTTLKSMDEDLAEEFDSDHPTRRWLWPSTGEVFWQGLFERERNLRHRQKEKRKQQSKDKIARMRKRFRQKAIGKYVKPPPEDKGDLNSTTSTILR</sequence>
<proteinExistence type="predicted"/>
<dbReference type="PANTHER" id="PTHR46635:SF1">
    <property type="entry name" value="GLYCOSYL TRANSFERASE FAMILY 1 PROTEIN"/>
    <property type="match status" value="1"/>
</dbReference>
<name>A0A835LUE6_9MAGN</name>
<evidence type="ECO:0000256" key="1">
    <source>
        <dbReference type="SAM" id="MobiDB-lite"/>
    </source>
</evidence>
<protein>
    <submittedName>
        <fullName evidence="2">Uncharacterized protein</fullName>
    </submittedName>
</protein>
<accession>A0A835LUE6</accession>
<feature type="region of interest" description="Disordered" evidence="1">
    <location>
        <begin position="259"/>
        <end position="308"/>
    </location>
</feature>
<keyword evidence="3" id="KW-1185">Reference proteome</keyword>
<dbReference type="Proteomes" id="UP000631114">
    <property type="component" value="Unassembled WGS sequence"/>
</dbReference>
<reference evidence="2 3" key="1">
    <citation type="submission" date="2020-10" db="EMBL/GenBank/DDBJ databases">
        <title>The Coptis chinensis genome and diversification of protoberbering-type alkaloids.</title>
        <authorList>
            <person name="Wang B."/>
            <person name="Shu S."/>
            <person name="Song C."/>
            <person name="Liu Y."/>
        </authorList>
    </citation>
    <scope>NUCLEOTIDE SEQUENCE [LARGE SCALE GENOMIC DNA]</scope>
    <source>
        <strain evidence="2">HL-2020</strain>
        <tissue evidence="2">Leaf</tissue>
    </source>
</reference>
<organism evidence="2 3">
    <name type="scientific">Coptis chinensis</name>
    <dbReference type="NCBI Taxonomy" id="261450"/>
    <lineage>
        <taxon>Eukaryota</taxon>
        <taxon>Viridiplantae</taxon>
        <taxon>Streptophyta</taxon>
        <taxon>Embryophyta</taxon>
        <taxon>Tracheophyta</taxon>
        <taxon>Spermatophyta</taxon>
        <taxon>Magnoliopsida</taxon>
        <taxon>Ranunculales</taxon>
        <taxon>Ranunculaceae</taxon>
        <taxon>Coptidoideae</taxon>
        <taxon>Coptis</taxon>
    </lineage>
</organism>
<dbReference type="EMBL" id="JADFTS010000006">
    <property type="protein sequence ID" value="KAF9603729.1"/>
    <property type="molecule type" value="Genomic_DNA"/>
</dbReference>
<dbReference type="OrthoDB" id="1592604at2759"/>
<dbReference type="AlphaFoldDB" id="A0A835LUE6"/>